<evidence type="ECO:0000313" key="1">
    <source>
        <dbReference type="EMBL" id="KCZ85581.1"/>
    </source>
</evidence>
<name>A0A069E9B3_9PROT</name>
<accession>A0A069E9B3</accession>
<reference evidence="1 2" key="1">
    <citation type="journal article" date="2014" name="Antonie Van Leeuwenhoek">
        <title>Hyphomonas beringensis sp. nov. and Hyphomonas chukchiensis sp. nov., isolated from surface seawater of the Bering Sea and Chukchi Sea.</title>
        <authorList>
            <person name="Li C."/>
            <person name="Lai Q."/>
            <person name="Li G."/>
            <person name="Dong C."/>
            <person name="Wang J."/>
            <person name="Liao Y."/>
            <person name="Shao Z."/>
        </authorList>
    </citation>
    <scope>NUCLEOTIDE SEQUENCE [LARGE SCALE GENOMIC DNA]</scope>
    <source>
        <strain evidence="1 2">MHS-3</strain>
    </source>
</reference>
<organism evidence="1 2">
    <name type="scientific">Hyphomonas adhaerens MHS-3</name>
    <dbReference type="NCBI Taxonomy" id="1280949"/>
    <lineage>
        <taxon>Bacteria</taxon>
        <taxon>Pseudomonadati</taxon>
        <taxon>Pseudomonadota</taxon>
        <taxon>Alphaproteobacteria</taxon>
        <taxon>Hyphomonadales</taxon>
        <taxon>Hyphomonadaceae</taxon>
        <taxon>Hyphomonas</taxon>
    </lineage>
</organism>
<gene>
    <name evidence="1" type="ORF">HAD_07850</name>
</gene>
<keyword evidence="2" id="KW-1185">Reference proteome</keyword>
<evidence type="ECO:0000313" key="2">
    <source>
        <dbReference type="Proteomes" id="UP000027446"/>
    </source>
</evidence>
<dbReference type="OrthoDB" id="7619216at2"/>
<dbReference type="Proteomes" id="UP000027446">
    <property type="component" value="Unassembled WGS sequence"/>
</dbReference>
<proteinExistence type="predicted"/>
<dbReference type="STRING" id="1280949.HAD_07850"/>
<dbReference type="AlphaFoldDB" id="A0A069E9B3"/>
<dbReference type="eggNOG" id="COG1766">
    <property type="taxonomic scope" value="Bacteria"/>
</dbReference>
<dbReference type="RefSeq" id="WP_035570368.1">
    <property type="nucleotide sequence ID" value="NZ_ARYH01000001.1"/>
</dbReference>
<protein>
    <submittedName>
        <fullName evidence="1">Uncharacterized protein</fullName>
    </submittedName>
</protein>
<dbReference type="EMBL" id="ARYH01000001">
    <property type="protein sequence ID" value="KCZ85581.1"/>
    <property type="molecule type" value="Genomic_DNA"/>
</dbReference>
<sequence>MAHGRSGISRGAAPSTRALAFAACAVALGLLAWRGSDVISRTPASPGPLSQSEASLLSVAEAMAGQGHVRISIVRQPGAVRQVLLLLDEAAGVDDATLSNTISTAAGLDPSKGEGVDLQRVAFAPGISGAPLPRDWAELSLLALLAGLAGWIGFRAERREEAPVELVQESLPGRVAQPAAEPAVRPVAVHDDDAADLARRDPGRAADVVRGWMSGNGGNA</sequence>
<comment type="caution">
    <text evidence="1">The sequence shown here is derived from an EMBL/GenBank/DDBJ whole genome shotgun (WGS) entry which is preliminary data.</text>
</comment>
<dbReference type="PATRIC" id="fig|1280949.3.peg.1599"/>